<evidence type="ECO:0000256" key="1">
    <source>
        <dbReference type="SAM" id="MobiDB-lite"/>
    </source>
</evidence>
<evidence type="ECO:0000259" key="2">
    <source>
        <dbReference type="Pfam" id="PF13699"/>
    </source>
</evidence>
<proteinExistence type="predicted"/>
<keyword evidence="4" id="KW-1185">Reference proteome</keyword>
<comment type="caution">
    <text evidence="3">The sequence shown here is derived from an EMBL/GenBank/DDBJ whole genome shotgun (WGS) entry which is preliminary data.</text>
</comment>
<sequence length="617" mass="67476">MTHQALLRPAANATDTPAGILQRQCACGNAASNLTGECEECQRDKALGVQTKLTIGASDDPLEHEADRAAAQVMRMGHAEVKGSGSLPTLTRRSNRAQAGHQAEAPASVQRTLQTSGEPLSHAARTFFEPRFGHDFGKVRVHRDAAAVQSARDVKAHAYAVGRHIAFDHGQYAPDSHAGRELIAHELAHVVQQGNAGTQAAHSLPLRRRSIFQEIAGLFAGDDFDEQTLQDYLSRLRRTHQIEDFTDSDNKARAIVKAWHKGDSPYVLTQDLKALLIEEMLSGFTGDDDERAILELLERSYNYELGYLFGSGGITVDALNRAFQGSEQACLSDFFTRRFRGGEGALASGTVEPQGEPTPFGDEVPTQCAYNVRFPGLGVEWSLPCVLGILCSEDRQVVADLTRFDVEAVNRIEVDKWEYQGGNWSITDTRTPSGAADPNATPPEIKLLSARSCAQAARIIVHEVRHQNQPPGSRFQRERDAYIYTEQWAIDRGLPGYGNTLRSTDPQSGAQTVDTSAVEAYVRQRYPGTQGSANETIVGHRSSDDFTEIAPANGPHYFRAPQPGDSHWGTPRFPGARPIPPSDWVCPGPRPATSPSLPAGVIRRDFNDRLRDSVGEL</sequence>
<reference evidence="4" key="1">
    <citation type="journal article" date="2019" name="Int. J. Syst. Evol. Microbiol.">
        <title>The Global Catalogue of Microorganisms (GCM) 10K type strain sequencing project: providing services to taxonomists for standard genome sequencing and annotation.</title>
        <authorList>
            <consortium name="The Broad Institute Genomics Platform"/>
            <consortium name="The Broad Institute Genome Sequencing Center for Infectious Disease"/>
            <person name="Wu L."/>
            <person name="Ma J."/>
        </authorList>
    </citation>
    <scope>NUCLEOTIDE SEQUENCE [LARGE SCALE GENOMIC DNA]</scope>
    <source>
        <strain evidence="4">CECT 7698</strain>
    </source>
</reference>
<protein>
    <submittedName>
        <fullName evidence="3">DUF4157 domain-containing protein</fullName>
    </submittedName>
</protein>
<name>A0ABV7LPG0_9GAMM</name>
<feature type="domain" description="eCIS core" evidence="2">
    <location>
        <begin position="119"/>
        <end position="195"/>
    </location>
</feature>
<dbReference type="Proteomes" id="UP001595579">
    <property type="component" value="Unassembled WGS sequence"/>
</dbReference>
<organism evidence="3 4">
    <name type="scientific">Litchfieldella rifensis</name>
    <dbReference type="NCBI Taxonomy" id="762643"/>
    <lineage>
        <taxon>Bacteria</taxon>
        <taxon>Pseudomonadati</taxon>
        <taxon>Pseudomonadota</taxon>
        <taxon>Gammaproteobacteria</taxon>
        <taxon>Oceanospirillales</taxon>
        <taxon>Halomonadaceae</taxon>
        <taxon>Litchfieldella</taxon>
    </lineage>
</organism>
<evidence type="ECO:0000313" key="4">
    <source>
        <dbReference type="Proteomes" id="UP001595579"/>
    </source>
</evidence>
<accession>A0ABV7LPG0</accession>
<dbReference type="RefSeq" id="WP_386773593.1">
    <property type="nucleotide sequence ID" value="NZ_JBHRUG010000019.1"/>
</dbReference>
<dbReference type="InterPro" id="IPR025295">
    <property type="entry name" value="eCIS_core_dom"/>
</dbReference>
<dbReference type="EMBL" id="JBHRUG010000019">
    <property type="protein sequence ID" value="MFC3284029.1"/>
    <property type="molecule type" value="Genomic_DNA"/>
</dbReference>
<gene>
    <name evidence="3" type="ORF">ACFOEV_10465</name>
</gene>
<dbReference type="Pfam" id="PF13699">
    <property type="entry name" value="eCIS_core"/>
    <property type="match status" value="1"/>
</dbReference>
<feature type="region of interest" description="Disordered" evidence="1">
    <location>
        <begin position="82"/>
        <end position="111"/>
    </location>
</feature>
<evidence type="ECO:0000313" key="3">
    <source>
        <dbReference type="EMBL" id="MFC3284029.1"/>
    </source>
</evidence>